<evidence type="ECO:0000313" key="2">
    <source>
        <dbReference type="Proteomes" id="UP000827261"/>
    </source>
</evidence>
<protein>
    <submittedName>
        <fullName evidence="1">Uncharacterized protein</fullName>
    </submittedName>
</protein>
<dbReference type="EMBL" id="MZ326861">
    <property type="protein sequence ID" value="QYW02241.1"/>
    <property type="molecule type" value="Genomic_DNA"/>
</dbReference>
<organism evidence="1 2">
    <name type="scientific">Stenotrophomonas phage Philippe</name>
    <dbReference type="NCBI Taxonomy" id="2859655"/>
    <lineage>
        <taxon>Viruses</taxon>
        <taxon>Duplodnaviria</taxon>
        <taxon>Heunggongvirae</taxon>
        <taxon>Uroviricota</taxon>
        <taxon>Caudoviricetes</taxon>
        <taxon>Schitoviridae</taxon>
        <taxon>Philippevirus</taxon>
        <taxon>Philippevirus philippe</taxon>
    </lineage>
</organism>
<gene>
    <name evidence="1" type="ORF">CPT_Philippe_042</name>
</gene>
<reference evidence="1" key="1">
    <citation type="submission" date="2021-06" db="EMBL/GenBank/DDBJ databases">
        <title>Complete genome sequence of Stenotrophomonas maltophilia phage Philippe.</title>
        <authorList>
            <person name="Vallavanatt I."/>
            <person name="Bartz M."/>
            <person name="Clark J."/>
            <person name="Burrowes B."/>
            <person name="Liu M."/>
            <person name="Gill J."/>
        </authorList>
    </citation>
    <scope>NUCLEOTIDE SEQUENCE</scope>
</reference>
<dbReference type="Proteomes" id="UP000827261">
    <property type="component" value="Segment"/>
</dbReference>
<accession>A0AAE7WMK1</accession>
<proteinExistence type="predicted"/>
<evidence type="ECO:0000313" key="1">
    <source>
        <dbReference type="EMBL" id="QYW02241.1"/>
    </source>
</evidence>
<sequence length="59" mass="6849">MVKSSTSSKQQLAQAKRERRAQARRELLFGTLFKYCPHYTAARLRAVHPTYIIDVTEKP</sequence>
<keyword evidence="2" id="KW-1185">Reference proteome</keyword>
<name>A0AAE7WMK1_9CAUD</name>